<accession>A0A412DS99</accession>
<evidence type="ECO:0000313" key="2">
    <source>
        <dbReference type="Proteomes" id="UP000283310"/>
    </source>
</evidence>
<protein>
    <submittedName>
        <fullName evidence="1">Uncharacterized protein</fullName>
    </submittedName>
</protein>
<organism evidence="1 2">
    <name type="scientific">Bacteroides stercoris</name>
    <dbReference type="NCBI Taxonomy" id="46506"/>
    <lineage>
        <taxon>Bacteria</taxon>
        <taxon>Pseudomonadati</taxon>
        <taxon>Bacteroidota</taxon>
        <taxon>Bacteroidia</taxon>
        <taxon>Bacteroidales</taxon>
        <taxon>Bacteroidaceae</taxon>
        <taxon>Bacteroides</taxon>
    </lineage>
</organism>
<reference evidence="1 2" key="1">
    <citation type="submission" date="2018-08" db="EMBL/GenBank/DDBJ databases">
        <title>A genome reference for cultivated species of the human gut microbiota.</title>
        <authorList>
            <person name="Zou Y."/>
            <person name="Xue W."/>
            <person name="Luo G."/>
        </authorList>
    </citation>
    <scope>NUCLEOTIDE SEQUENCE [LARGE SCALE GENOMIC DNA]</scope>
    <source>
        <strain evidence="1 2">AF26-20BH</strain>
    </source>
</reference>
<proteinExistence type="predicted"/>
<comment type="caution">
    <text evidence="1">The sequence shown here is derived from an EMBL/GenBank/DDBJ whole genome shotgun (WGS) entry which is preliminary data.</text>
</comment>
<name>A0A412DS99_BACSE</name>
<dbReference type="Proteomes" id="UP000283310">
    <property type="component" value="Unassembled WGS sequence"/>
</dbReference>
<sequence>MQGVIRSTMEKVLFHHGVVFVPPRWNENFSMMERDSFYFLKSSFRLTVLLLISGCAQKPMNVM</sequence>
<dbReference type="AlphaFoldDB" id="A0A412DS99"/>
<gene>
    <name evidence="1" type="ORF">DWY65_02790</name>
</gene>
<dbReference type="EMBL" id="QRTW01000003">
    <property type="protein sequence ID" value="RGR16904.1"/>
    <property type="molecule type" value="Genomic_DNA"/>
</dbReference>
<evidence type="ECO:0000313" key="1">
    <source>
        <dbReference type="EMBL" id="RGR16904.1"/>
    </source>
</evidence>